<protein>
    <submittedName>
        <fullName evidence="2">Uncharacterized protein</fullName>
    </submittedName>
</protein>
<feature type="compositionally biased region" description="Basic residues" evidence="1">
    <location>
        <begin position="50"/>
        <end position="62"/>
    </location>
</feature>
<evidence type="ECO:0000256" key="1">
    <source>
        <dbReference type="SAM" id="MobiDB-lite"/>
    </source>
</evidence>
<name>A0A8H6JW44_9PEZI</name>
<reference evidence="2 3" key="1">
    <citation type="journal article" date="2020" name="Phytopathology">
        <title>Genome Sequence Resources of Colletotrichum truncatum, C. plurivorum, C. musicola, and C. sojae: Four Species Pathogenic to Soybean (Glycine max).</title>
        <authorList>
            <person name="Rogerio F."/>
            <person name="Boufleur T.R."/>
            <person name="Ciampi-Guillardi M."/>
            <person name="Sukno S.A."/>
            <person name="Thon M.R."/>
            <person name="Massola Junior N.S."/>
            <person name="Baroncelli R."/>
        </authorList>
    </citation>
    <scope>NUCLEOTIDE SEQUENCE [LARGE SCALE GENOMIC DNA]</scope>
    <source>
        <strain evidence="2 3">LFN0009</strain>
    </source>
</reference>
<gene>
    <name evidence="2" type="ORF">CSOJ01_00910</name>
</gene>
<dbReference type="AlphaFoldDB" id="A0A8H6JW44"/>
<comment type="caution">
    <text evidence="2">The sequence shown here is derived from an EMBL/GenBank/DDBJ whole genome shotgun (WGS) entry which is preliminary data.</text>
</comment>
<dbReference type="EMBL" id="WIGN01000006">
    <property type="protein sequence ID" value="KAF6820207.1"/>
    <property type="molecule type" value="Genomic_DNA"/>
</dbReference>
<organism evidence="2 3">
    <name type="scientific">Colletotrichum sojae</name>
    <dbReference type="NCBI Taxonomy" id="2175907"/>
    <lineage>
        <taxon>Eukaryota</taxon>
        <taxon>Fungi</taxon>
        <taxon>Dikarya</taxon>
        <taxon>Ascomycota</taxon>
        <taxon>Pezizomycotina</taxon>
        <taxon>Sordariomycetes</taxon>
        <taxon>Hypocreomycetidae</taxon>
        <taxon>Glomerellales</taxon>
        <taxon>Glomerellaceae</taxon>
        <taxon>Colletotrichum</taxon>
        <taxon>Colletotrichum orchidearum species complex</taxon>
    </lineage>
</organism>
<evidence type="ECO:0000313" key="2">
    <source>
        <dbReference type="EMBL" id="KAF6820207.1"/>
    </source>
</evidence>
<feature type="region of interest" description="Disordered" evidence="1">
    <location>
        <begin position="26"/>
        <end position="85"/>
    </location>
</feature>
<evidence type="ECO:0000313" key="3">
    <source>
        <dbReference type="Proteomes" id="UP000652219"/>
    </source>
</evidence>
<dbReference type="Proteomes" id="UP000652219">
    <property type="component" value="Unassembled WGS sequence"/>
</dbReference>
<accession>A0A8H6JW44</accession>
<sequence length="98" mass="11080">MAKVAARMDLITVVFPQRQDFARWPPSSWVQPHRSSTELDRGKRPLTAGRRGRPTCLRRRHPLPTVHVNGTRTHGSRAKSAQAAMHLTARRRALDGSH</sequence>
<keyword evidence="3" id="KW-1185">Reference proteome</keyword>
<proteinExistence type="predicted"/>